<keyword evidence="3 5" id="KW-0479">Metal-binding</keyword>
<dbReference type="InterPro" id="IPR050682">
    <property type="entry name" value="ModA/WtpA"/>
</dbReference>
<dbReference type="PANTHER" id="PTHR30632">
    <property type="entry name" value="MOLYBDATE-BINDING PERIPLASMIC PROTEIN"/>
    <property type="match status" value="1"/>
</dbReference>
<dbReference type="GeneID" id="50018044"/>
<feature type="binding site" evidence="5">
    <location>
        <position position="181"/>
    </location>
    <ligand>
        <name>molybdate</name>
        <dbReference type="ChEBI" id="CHEBI:36264"/>
    </ligand>
</feature>
<feature type="signal peptide" evidence="6">
    <location>
        <begin position="1"/>
        <end position="18"/>
    </location>
</feature>
<evidence type="ECO:0000256" key="5">
    <source>
        <dbReference type="PIRSR" id="PIRSR004846-1"/>
    </source>
</evidence>
<dbReference type="HOGENOM" id="CLU_065520_3_1_9"/>
<dbReference type="OrthoDB" id="9785015at2"/>
<evidence type="ECO:0000256" key="6">
    <source>
        <dbReference type="SAM" id="SignalP"/>
    </source>
</evidence>
<keyword evidence="2 5" id="KW-0500">Molybdenum</keyword>
<dbReference type="KEGG" id="sep:SE_1852"/>
<proteinExistence type="inferred from homology"/>
<feature type="binding site" evidence="5">
    <location>
        <position position="199"/>
    </location>
    <ligand>
        <name>molybdate</name>
        <dbReference type="ChEBI" id="CHEBI:36264"/>
    </ligand>
</feature>
<dbReference type="PATRIC" id="fig|176280.10.peg.1810"/>
<feature type="binding site" evidence="5">
    <location>
        <position position="154"/>
    </location>
    <ligand>
        <name>molybdate</name>
        <dbReference type="ChEBI" id="CHEBI:36264"/>
    </ligand>
</feature>
<dbReference type="RefSeq" id="WP_002438502.1">
    <property type="nucleotide sequence ID" value="NC_004461.1"/>
</dbReference>
<organism evidence="7 8">
    <name type="scientific">Staphylococcus epidermidis (strain ATCC 12228 / FDA PCI 1200)</name>
    <dbReference type="NCBI Taxonomy" id="176280"/>
    <lineage>
        <taxon>Bacteria</taxon>
        <taxon>Bacillati</taxon>
        <taxon>Bacillota</taxon>
        <taxon>Bacilli</taxon>
        <taxon>Bacillales</taxon>
        <taxon>Staphylococcaceae</taxon>
        <taxon>Staphylococcus</taxon>
    </lineage>
</organism>
<feature type="binding site" evidence="5">
    <location>
        <position position="50"/>
    </location>
    <ligand>
        <name>molybdate</name>
        <dbReference type="ChEBI" id="CHEBI:36264"/>
    </ligand>
</feature>
<dbReference type="NCBIfam" id="TIGR01256">
    <property type="entry name" value="modA"/>
    <property type="match status" value="1"/>
</dbReference>
<evidence type="ECO:0000313" key="7">
    <source>
        <dbReference type="EMBL" id="AAO05493.1"/>
    </source>
</evidence>
<comment type="similarity">
    <text evidence="1">Belongs to the bacterial solute-binding protein ModA family.</text>
</comment>
<dbReference type="GO" id="GO:0015689">
    <property type="term" value="P:molybdate ion transport"/>
    <property type="evidence" value="ECO:0007669"/>
    <property type="project" value="InterPro"/>
</dbReference>
<dbReference type="PANTHER" id="PTHR30632:SF0">
    <property type="entry name" value="SULFATE-BINDING PROTEIN"/>
    <property type="match status" value="1"/>
</dbReference>
<evidence type="ECO:0000256" key="2">
    <source>
        <dbReference type="ARBA" id="ARBA00022505"/>
    </source>
</evidence>
<evidence type="ECO:0000256" key="1">
    <source>
        <dbReference type="ARBA" id="ARBA00009175"/>
    </source>
</evidence>
<gene>
    <name evidence="7" type="ordered locus">SE_1852</name>
</gene>
<dbReference type="Gene3D" id="3.40.190.10">
    <property type="entry name" value="Periplasmic binding protein-like II"/>
    <property type="match status" value="2"/>
</dbReference>
<dbReference type="eggNOG" id="COG0725">
    <property type="taxonomic scope" value="Bacteria"/>
</dbReference>
<name>A0A0H2VHG4_STAES</name>
<dbReference type="GO" id="GO:0030973">
    <property type="term" value="F:molybdate ion binding"/>
    <property type="evidence" value="ECO:0007669"/>
    <property type="project" value="TreeGrafter"/>
</dbReference>
<dbReference type="InterPro" id="IPR005950">
    <property type="entry name" value="ModA"/>
</dbReference>
<dbReference type="GO" id="GO:1901359">
    <property type="term" value="F:tungstate binding"/>
    <property type="evidence" value="ECO:0007669"/>
    <property type="project" value="UniProtKB-ARBA"/>
</dbReference>
<keyword evidence="4 6" id="KW-0732">Signal</keyword>
<dbReference type="PROSITE" id="PS51257">
    <property type="entry name" value="PROKAR_LIPOPROTEIN"/>
    <property type="match status" value="1"/>
</dbReference>
<feature type="binding site" evidence="5">
    <location>
        <position position="78"/>
    </location>
    <ligand>
        <name>molybdate</name>
        <dbReference type="ChEBI" id="CHEBI:36264"/>
    </ligand>
</feature>
<dbReference type="PIRSF" id="PIRSF004846">
    <property type="entry name" value="ModA"/>
    <property type="match status" value="1"/>
</dbReference>
<dbReference type="Pfam" id="PF13531">
    <property type="entry name" value="SBP_bac_11"/>
    <property type="match status" value="1"/>
</dbReference>
<dbReference type="Proteomes" id="UP000001411">
    <property type="component" value="Chromosome"/>
</dbReference>
<feature type="chain" id="PRO_5038512791" evidence="6">
    <location>
        <begin position="19"/>
        <end position="261"/>
    </location>
</feature>
<evidence type="ECO:0000256" key="3">
    <source>
        <dbReference type="ARBA" id="ARBA00022723"/>
    </source>
</evidence>
<reference evidence="7 8" key="1">
    <citation type="journal article" date="2003" name="Mol. Microbiol.">
        <title>Genome-based analysis of virulence genes in a non-biofilm-forming Staphylococcus epidermidis strain (ATCC 12228).</title>
        <authorList>
            <person name="Zhang Y.Q."/>
            <person name="Ren S.X."/>
            <person name="Li H.L."/>
            <person name="Wang Y.X."/>
            <person name="Fu G."/>
            <person name="Yang J."/>
            <person name="Qin Z.Q."/>
            <person name="Miao Y.G."/>
            <person name="Wang W.Y."/>
            <person name="Chen R.S."/>
            <person name="Shen Y."/>
            <person name="Chen Z."/>
            <person name="Yuan Z.H."/>
            <person name="Zhao G.P."/>
            <person name="Qu D."/>
            <person name="Danchin A."/>
            <person name="Wen Y.M."/>
        </authorList>
    </citation>
    <scope>NUCLEOTIDE SEQUENCE [LARGE SCALE GENOMIC DNA]</scope>
    <source>
        <strain evidence="8">ATCC 12228 / FDA PCI 1200</strain>
    </source>
</reference>
<dbReference type="AlphaFoldDB" id="A0A0H2VHG4"/>
<evidence type="ECO:0000313" key="8">
    <source>
        <dbReference type="Proteomes" id="UP000001411"/>
    </source>
</evidence>
<sequence length="261" mass="29334">MKIKHIFVIILTLCVVLAGCTNEKGQNKEQNEKQPTKGDKQELQVSAAASLTEVSKALGNEFKKDHPNVEIKFNYGGSGALRQQIEAGAPADVMMSANTKDIDLLKKKNKAHDTYNYAKNQLVLIGDKNKSYTSVKDLNQNDKLALGQIKTVPAGKYAKQYLDDQHLYGDVKDKIIFAKDVKQVLNYVEKGNAQEGFVYKTDLYQQKKKANKVKVIEEIKLSKPITYKAGATSDKKLAKEWINFLKSNKAKQILKEYQFSV</sequence>
<dbReference type="SUPFAM" id="SSF53850">
    <property type="entry name" value="Periplasmic binding protein-like II"/>
    <property type="match status" value="1"/>
</dbReference>
<evidence type="ECO:0000256" key="4">
    <source>
        <dbReference type="ARBA" id="ARBA00022729"/>
    </source>
</evidence>
<dbReference type="GO" id="GO:0046872">
    <property type="term" value="F:metal ion binding"/>
    <property type="evidence" value="ECO:0007669"/>
    <property type="project" value="UniProtKB-KW"/>
</dbReference>
<protein>
    <submittedName>
        <fullName evidence="7">ModA protein</fullName>
    </submittedName>
</protein>
<accession>A0A0H2VHG4</accession>
<dbReference type="FunFam" id="3.40.190.10:FF:000035">
    <property type="entry name" value="Molybdate ABC transporter substrate-binding protein"/>
    <property type="match status" value="1"/>
</dbReference>
<dbReference type="EMBL" id="AE015929">
    <property type="protein sequence ID" value="AAO05493.1"/>
    <property type="molecule type" value="Genomic_DNA"/>
</dbReference>